<feature type="region of interest" description="Disordered" evidence="1">
    <location>
        <begin position="1450"/>
        <end position="1482"/>
    </location>
</feature>
<feature type="region of interest" description="Disordered" evidence="1">
    <location>
        <begin position="563"/>
        <end position="610"/>
    </location>
</feature>
<dbReference type="PROSITE" id="PS50042">
    <property type="entry name" value="CNMP_BINDING_3"/>
    <property type="match status" value="1"/>
</dbReference>
<keyword evidence="4" id="KW-1185">Reference proteome</keyword>
<sequence length="1980" mass="196204">MAPPPGAVEGRASRSQLMAHFGKDRNPSPGGGDGSSSDGDEPPAPQGLRTQAQGKAQEALSARMDNFRARVQAMSRKKMGLLTAMSELVAEASANKASLLNQVKAAGELVKLLSMSAGARRASTYRDLIELARNLELPPPPPGSGGSERRGLYLWYHASHRVRLLEAEEGAEPLRAGEAGDCMLWLLTGTAIEVQPPPPEPTPAPADVSGSGDAHTSTHGGGGDGGGDDLDDLPPPPPPPPPPPAEPTGRELRVFERVGEEALQGGRYPHTIRCNTKCQFAALSRVDYQAVVAAAARESFEGLRAMGCLLENKAGRHARTLSDIGSLMAVTDLFRGMQPEFRGELCGLLEFLALPEGTIIFEAGDKVDFSYIVLKGEVLLTRPTETRGGPEEIGTRTSGQHFGTLTGLGGGAGGVTAAGLGGGGGGGAGGGPGGLAAVAAVAAAADKKRTFSAKCLTPCEFAIVTKAGYNRLVRQQVQKAIAARVEVLQSMAIMKTAAVSNNLQRIATNCQDETFPPGAPLLDPACPPPRVYLIVEGQAKLLWVAEGPGQVPPATDRLLELAPAPDARPGDAKAGGGGGGRAGGGGGDGPGNAQAGGGRAADGAGGGGGGADATTGVAAAGGGMRGVIRKRSPYAYELALLSRGDIVNGAALLGRASPFTVVAVSHVKVMSIDVSGGPASAESLLGRDQAAQLRDMAVRQAEVHRQRAGHMVAVRLSSAALLDSRTGAPPGPGGSQGRGGGGGPGLSENSLPAAFLQHYVPRVPGADAHTSLIGFPAALAKTPLSARGAEHHGDVMKLVAAVGQTVIDCTAAAAGLRSTHGVAGPPPPPGPGLSPGSSLGAALNAALGGAGAGSPMPPGGATSPSPSSSMSGLAPNHPPNHYNHPNHFNHPNHNHVTTVVAGAVALPRTRMRAPSPGLARELGLDAPPAAGAASDRELASSLSLASDPARHKTRNGHPRARSRAVLGLPFAGNVAMLVLENHSDLVKVVSTAPPGLDAVSSLRNVTASLAAQEYDPDEDAPLTQAQAAAVAAAAAGGPHLTTVSPHPPATSATSAAAKEQPPPTVSPPPPLPPRLAAEASAADREVARILTPPLAMAAPPAPAAAAAAGGGAAKPSGTSAGSRLSPTSSFAPGSLLSYTAQPLTLAASASRASTPTPQQSHATAAAAAATASSGGGTAAAAGARPASSMAAASLGAGMSNGTASMAGQAAAAAGTAGPLLAAGQVHAPPASPYSRPAAAPGTPGTAGAVASPMLGANSIVQPASSPVTAAILASREAAVMSPGALAAAPAAAAAAGSANGGVAGDEISGAASPQRMTGYADAAAAAAAVAAAAAANGGRAPTPPLILEGTTQDSVVILPKMVSMNQGAIFDSLTNGAALSPRTGARLAALGPAAAAAAAAAAANISGGGVAGPVRSVSPPAAQSGPLPPLASYPALGAGGLSASLPALHIHPTTSTSHNGAASPTHGGQAQSPTNFRPTARSTLDVPAGAAGVSRDLLGYFATETRIKTAGPTALDGYLFTGGIGGRAPRYGGSGGRLAAGAANHRAVGAWSLRQLAGVNDVPRFTLNHRMGRRRAASLKVDQGPDLPLELDASAPPLRHHKLSEPSLEDVQYILGRWTTKWAQERTELNIVSRLGPRPHQHHQHLQPGAAAAAAAGPGLGGSAPAGPHHARAQPQHPHSQPHFHAHHSLPQQLQHLQQPQHPQHAAAASAPEHEHGPASEPGLPPHPDAIQTRAQTHGGDPLGPPPPPVYAHSAPATPLSHRAPADGPGLPGSSFRREAPEEGADGGAGAQALAGNEAVRADSTSARGDSASVGGGAAWDEIHTHPGHTTLSMGGGGSASGDAAGAGGEAWGLSAPGGGAAEAAPEPPHPAPVAPLRLPVPPRLQTPMELSQFGFSVDDLDPAWRAGKLDFGTLGPAGGAGPTGPGAGPGPSPGQDEPAVGVGDFRRPLADLGLFGAPYLGGTPRQARGGNPSAHVSPR</sequence>
<dbReference type="CDD" id="cd00038">
    <property type="entry name" value="CAP_ED"/>
    <property type="match status" value="1"/>
</dbReference>
<evidence type="ECO:0000259" key="2">
    <source>
        <dbReference type="PROSITE" id="PS50042"/>
    </source>
</evidence>
<name>A0A835XXB3_9CHLO</name>
<feature type="region of interest" description="Disordered" evidence="1">
    <location>
        <begin position="192"/>
        <end position="249"/>
    </location>
</feature>
<dbReference type="InterPro" id="IPR014710">
    <property type="entry name" value="RmlC-like_jellyroll"/>
</dbReference>
<comment type="caution">
    <text evidence="3">The sequence shown here is derived from an EMBL/GenBank/DDBJ whole genome shotgun (WGS) entry which is preliminary data.</text>
</comment>
<feature type="compositionally biased region" description="Low complexity" evidence="1">
    <location>
        <begin position="1646"/>
        <end position="1657"/>
    </location>
</feature>
<dbReference type="Proteomes" id="UP000612055">
    <property type="component" value="Unassembled WGS sequence"/>
</dbReference>
<evidence type="ECO:0000256" key="1">
    <source>
        <dbReference type="SAM" id="MobiDB-lite"/>
    </source>
</evidence>
<dbReference type="SMART" id="SM00100">
    <property type="entry name" value="cNMP"/>
    <property type="match status" value="1"/>
</dbReference>
<feature type="region of interest" description="Disordered" evidence="1">
    <location>
        <begin position="1914"/>
        <end position="1980"/>
    </location>
</feature>
<dbReference type="OrthoDB" id="549498at2759"/>
<feature type="compositionally biased region" description="Low complexity" evidence="1">
    <location>
        <begin position="924"/>
        <end position="933"/>
    </location>
</feature>
<feature type="compositionally biased region" description="Low complexity" evidence="1">
    <location>
        <begin position="1038"/>
        <end position="1057"/>
    </location>
</feature>
<dbReference type="PANTHER" id="PTHR48125">
    <property type="entry name" value="LP07818P1"/>
    <property type="match status" value="1"/>
</dbReference>
<feature type="region of interest" description="Disordered" evidence="1">
    <location>
        <begin position="723"/>
        <end position="748"/>
    </location>
</feature>
<feature type="compositionally biased region" description="Gly residues" evidence="1">
    <location>
        <begin position="573"/>
        <end position="610"/>
    </location>
</feature>
<feature type="compositionally biased region" description="Low complexity" evidence="1">
    <location>
        <begin position="1105"/>
        <end position="1122"/>
    </location>
</feature>
<feature type="compositionally biased region" description="Pro residues" evidence="1">
    <location>
        <begin position="1060"/>
        <end position="1073"/>
    </location>
</feature>
<proteinExistence type="predicted"/>
<feature type="region of interest" description="Disordered" evidence="1">
    <location>
        <begin position="1"/>
        <end position="59"/>
    </location>
</feature>
<feature type="compositionally biased region" description="Gly residues" evidence="1">
    <location>
        <begin position="1834"/>
        <end position="1851"/>
    </location>
</feature>
<feature type="compositionally biased region" description="Pro residues" evidence="1">
    <location>
        <begin position="195"/>
        <end position="204"/>
    </location>
</feature>
<feature type="compositionally biased region" description="Gly residues" evidence="1">
    <location>
        <begin position="1916"/>
        <end position="1930"/>
    </location>
</feature>
<dbReference type="InterPro" id="IPR018490">
    <property type="entry name" value="cNMP-bd_dom_sf"/>
</dbReference>
<feature type="region of interest" description="Disordered" evidence="1">
    <location>
        <begin position="914"/>
        <end position="933"/>
    </location>
</feature>
<dbReference type="EMBL" id="JAEHOE010000052">
    <property type="protein sequence ID" value="KAG2491595.1"/>
    <property type="molecule type" value="Genomic_DNA"/>
</dbReference>
<dbReference type="SUPFAM" id="SSF51206">
    <property type="entry name" value="cAMP-binding domain-like"/>
    <property type="match status" value="2"/>
</dbReference>
<feature type="region of interest" description="Disordered" evidence="1">
    <location>
        <begin position="1105"/>
        <end position="1126"/>
    </location>
</feature>
<protein>
    <recommendedName>
        <fullName evidence="2">Cyclic nucleotide-binding domain-containing protein</fullName>
    </recommendedName>
</protein>
<feature type="compositionally biased region" description="Low complexity" evidence="1">
    <location>
        <begin position="1689"/>
        <end position="1711"/>
    </location>
</feature>
<evidence type="ECO:0000313" key="3">
    <source>
        <dbReference type="EMBL" id="KAG2491595.1"/>
    </source>
</evidence>
<feature type="compositionally biased region" description="Polar residues" evidence="1">
    <location>
        <begin position="1452"/>
        <end position="1482"/>
    </location>
</feature>
<evidence type="ECO:0000313" key="4">
    <source>
        <dbReference type="Proteomes" id="UP000612055"/>
    </source>
</evidence>
<feature type="region of interest" description="Disordered" evidence="1">
    <location>
        <begin position="1038"/>
        <end position="1083"/>
    </location>
</feature>
<dbReference type="InterPro" id="IPR000595">
    <property type="entry name" value="cNMP-bd_dom"/>
</dbReference>
<feature type="domain" description="Cyclic nucleotide-binding" evidence="2">
    <location>
        <begin position="333"/>
        <end position="405"/>
    </location>
</feature>
<reference evidence="3" key="1">
    <citation type="journal article" date="2020" name="bioRxiv">
        <title>Comparative genomics of Chlamydomonas.</title>
        <authorList>
            <person name="Craig R.J."/>
            <person name="Hasan A.R."/>
            <person name="Ness R.W."/>
            <person name="Keightley P.D."/>
        </authorList>
    </citation>
    <scope>NUCLEOTIDE SEQUENCE</scope>
    <source>
        <strain evidence="3">CCAP 11/70</strain>
    </source>
</reference>
<dbReference type="Gene3D" id="2.60.120.10">
    <property type="entry name" value="Jelly Rolls"/>
    <property type="match status" value="2"/>
</dbReference>
<feature type="region of interest" description="Disordered" evidence="1">
    <location>
        <begin position="940"/>
        <end position="960"/>
    </location>
</feature>
<feature type="compositionally biased region" description="Basic residues" evidence="1">
    <location>
        <begin position="951"/>
        <end position="960"/>
    </location>
</feature>
<feature type="compositionally biased region" description="Low complexity" evidence="1">
    <location>
        <begin position="1665"/>
        <end position="1679"/>
    </location>
</feature>
<gene>
    <name evidence="3" type="ORF">HYH03_010161</name>
</gene>
<feature type="region of interest" description="Disordered" evidence="1">
    <location>
        <begin position="819"/>
        <end position="894"/>
    </location>
</feature>
<accession>A0A835XXB3</accession>
<feature type="compositionally biased region" description="Low complexity" evidence="1">
    <location>
        <begin position="859"/>
        <end position="894"/>
    </location>
</feature>
<dbReference type="PANTHER" id="PTHR48125:SF10">
    <property type="entry name" value="OS12G0136300 PROTEIN"/>
    <property type="match status" value="1"/>
</dbReference>
<feature type="region of interest" description="Disordered" evidence="1">
    <location>
        <begin position="1638"/>
        <end position="1851"/>
    </location>
</feature>
<feature type="compositionally biased region" description="Gly residues" evidence="1">
    <location>
        <begin position="733"/>
        <end position="745"/>
    </location>
</feature>
<organism evidence="3 4">
    <name type="scientific">Edaphochlamys debaryana</name>
    <dbReference type="NCBI Taxonomy" id="47281"/>
    <lineage>
        <taxon>Eukaryota</taxon>
        <taxon>Viridiplantae</taxon>
        <taxon>Chlorophyta</taxon>
        <taxon>core chlorophytes</taxon>
        <taxon>Chlorophyceae</taxon>
        <taxon>CS clade</taxon>
        <taxon>Chlamydomonadales</taxon>
        <taxon>Chlamydomonadales incertae sedis</taxon>
        <taxon>Edaphochlamys</taxon>
    </lineage>
</organism>
<feature type="compositionally biased region" description="Pro residues" evidence="1">
    <location>
        <begin position="233"/>
        <end position="246"/>
    </location>
</feature>
<feature type="compositionally biased region" description="Low complexity" evidence="1">
    <location>
        <begin position="834"/>
        <end position="847"/>
    </location>
</feature>